<proteinExistence type="predicted"/>
<feature type="compositionally biased region" description="Basic and acidic residues" evidence="1">
    <location>
        <begin position="52"/>
        <end position="65"/>
    </location>
</feature>
<feature type="compositionally biased region" description="Basic and acidic residues" evidence="1">
    <location>
        <begin position="1"/>
        <end position="13"/>
    </location>
</feature>
<reference evidence="3" key="1">
    <citation type="submission" date="2017-11" db="EMBL/GenBank/DDBJ databases">
        <authorList>
            <person name="Lima N.C."/>
            <person name="Parody-Merino A.M."/>
            <person name="Battley P.F."/>
            <person name="Fidler A.E."/>
            <person name="Prosdocimi F."/>
        </authorList>
    </citation>
    <scope>NUCLEOTIDE SEQUENCE [LARGE SCALE GENOMIC DNA]</scope>
</reference>
<feature type="region of interest" description="Disordered" evidence="1">
    <location>
        <begin position="351"/>
        <end position="371"/>
    </location>
</feature>
<evidence type="ECO:0000313" key="3">
    <source>
        <dbReference type="Proteomes" id="UP000233556"/>
    </source>
</evidence>
<sequence length="371" mass="40243">MDPKTTKVSKALESEPNAAPLFNPTGQRNPFKVIDKNCEPSSWKQINQGNGEESKAKGVKAEKEGVLVSHKEKKSTSDSSLEKEPLEGLKTKKKQSTGNRNGPELKESTVSESKLGLSKTWKGKNTLWEEEKYGGSGRESEESSECVEKEPDGRSKLFLLTLGKQSTSTKPPEEEQLGEKSLKSCGEKETREKVYTGQKNGGAKTMSKEDVISPAVPQLTLQHADLKGGAEAALLKTQIRPGLGQPDDEVAGSDTDEVRVVYSSSGESKPEGLQSREIPAGKSGKSMQGTSLPGTAASHHVEGHQDPKALHNHLIVQLKQKKNLYGGRMTEDRIRAVHSATSEAINHLHKSLESCPTEQTVAEDPSELKNT</sequence>
<protein>
    <submittedName>
        <fullName evidence="2">Uncharacterized protein</fullName>
    </submittedName>
</protein>
<feature type="compositionally biased region" description="Polar residues" evidence="1">
    <location>
        <begin position="39"/>
        <end position="51"/>
    </location>
</feature>
<feature type="compositionally biased region" description="Basic and acidic residues" evidence="1">
    <location>
        <begin position="127"/>
        <end position="155"/>
    </location>
</feature>
<keyword evidence="3" id="KW-1185">Reference proteome</keyword>
<feature type="compositionally biased region" description="Acidic residues" evidence="1">
    <location>
        <begin position="246"/>
        <end position="255"/>
    </location>
</feature>
<evidence type="ECO:0000313" key="2">
    <source>
        <dbReference type="EMBL" id="PKU28117.1"/>
    </source>
</evidence>
<reference evidence="3" key="2">
    <citation type="submission" date="2017-12" db="EMBL/GenBank/DDBJ databases">
        <title>Genome sequence of the Bar-tailed Godwit (Limosa lapponica baueri).</title>
        <authorList>
            <person name="Lima N.C.B."/>
            <person name="Parody-Merino A.M."/>
            <person name="Battley P.F."/>
            <person name="Fidler A.E."/>
            <person name="Prosdocimi F."/>
        </authorList>
    </citation>
    <scope>NUCLEOTIDE SEQUENCE [LARGE SCALE GENOMIC DNA]</scope>
</reference>
<gene>
    <name evidence="2" type="ORF">llap_21579</name>
</gene>
<feature type="region of interest" description="Disordered" evidence="1">
    <location>
        <begin position="1"/>
        <end position="209"/>
    </location>
</feature>
<dbReference type="Proteomes" id="UP000233556">
    <property type="component" value="Unassembled WGS sequence"/>
</dbReference>
<organism evidence="2 3">
    <name type="scientific">Limosa lapponica baueri</name>
    <dbReference type="NCBI Taxonomy" id="1758121"/>
    <lineage>
        <taxon>Eukaryota</taxon>
        <taxon>Metazoa</taxon>
        <taxon>Chordata</taxon>
        <taxon>Craniata</taxon>
        <taxon>Vertebrata</taxon>
        <taxon>Euteleostomi</taxon>
        <taxon>Archelosauria</taxon>
        <taxon>Archosauria</taxon>
        <taxon>Dinosauria</taxon>
        <taxon>Saurischia</taxon>
        <taxon>Theropoda</taxon>
        <taxon>Coelurosauria</taxon>
        <taxon>Aves</taxon>
        <taxon>Neognathae</taxon>
        <taxon>Neoaves</taxon>
        <taxon>Charadriiformes</taxon>
        <taxon>Scolopacidae</taxon>
        <taxon>Limosa</taxon>
    </lineage>
</organism>
<feature type="compositionally biased region" description="Basic and acidic residues" evidence="1">
    <location>
        <begin position="171"/>
        <end position="194"/>
    </location>
</feature>
<feature type="region of interest" description="Disordered" evidence="1">
    <location>
        <begin position="239"/>
        <end position="305"/>
    </location>
</feature>
<dbReference type="EMBL" id="KZ522404">
    <property type="protein sequence ID" value="PKU28117.1"/>
    <property type="molecule type" value="Genomic_DNA"/>
</dbReference>
<dbReference type="OrthoDB" id="423559at2759"/>
<dbReference type="AlphaFoldDB" id="A0A2I0T2V7"/>
<feature type="compositionally biased region" description="Basic and acidic residues" evidence="1">
    <location>
        <begin position="74"/>
        <end position="90"/>
    </location>
</feature>
<accession>A0A2I0T2V7</accession>
<evidence type="ECO:0000256" key="1">
    <source>
        <dbReference type="SAM" id="MobiDB-lite"/>
    </source>
</evidence>
<name>A0A2I0T2V7_LIMLA</name>